<reference evidence="4" key="3">
    <citation type="submission" date="2015-06" db="UniProtKB">
        <authorList>
            <consortium name="EnsemblProtists"/>
        </authorList>
    </citation>
    <scope>IDENTIFICATION</scope>
</reference>
<protein>
    <submittedName>
        <fullName evidence="3 4">Uncharacterized protein</fullName>
    </submittedName>
</protein>
<gene>
    <name evidence="3" type="ORF">GUITHDRAFT_112392</name>
</gene>
<feature type="coiled-coil region" evidence="1">
    <location>
        <begin position="308"/>
        <end position="349"/>
    </location>
</feature>
<dbReference type="Proteomes" id="UP000011087">
    <property type="component" value="Unassembled WGS sequence"/>
</dbReference>
<evidence type="ECO:0000256" key="2">
    <source>
        <dbReference type="SAM" id="MobiDB-lite"/>
    </source>
</evidence>
<sequence>MAPPYLSQTRIWQRRFLRGDRNDDDSSNEDAMKGSESLERSHAVPWMDALGGLTRENWLKWLHAVGVHDKILSLQVFKMLLSLAQSANLEKGRWEARDIEELWKHLKSIDSIASPSSEYLTTKTFLEFMYSNNLFVSVPDPVHGHEGSLMASNREAEASNFLFLDTDSASKSRTIDRVDAECIDTVSNLSDFKRDIVSTISTLDKPTRKFKTSKRATLDRVSQRKPNGVSLRSDLANKRISELEEKVRDAEDKAMAAERREKQALELVKEHIQLYTQAETDLELLSEMVKKNKVQGDRGLEHAMNIELANTKRLLEEERQRNDLLQVKLRQKELECKDLLKKIYELQTEKVCELPMSKADLRSSSLANVSHLKNSLQPSMKPLPREQHSVWSQRWRFYDSDSDTSDSSEEPSRVTQVSKPSERKEKEDRRPFKAGEIQNTTSRF</sequence>
<reference evidence="3 5" key="1">
    <citation type="journal article" date="2012" name="Nature">
        <title>Algal genomes reveal evolutionary mosaicism and the fate of nucleomorphs.</title>
        <authorList>
            <consortium name="DOE Joint Genome Institute"/>
            <person name="Curtis B.A."/>
            <person name="Tanifuji G."/>
            <person name="Burki F."/>
            <person name="Gruber A."/>
            <person name="Irimia M."/>
            <person name="Maruyama S."/>
            <person name="Arias M.C."/>
            <person name="Ball S.G."/>
            <person name="Gile G.H."/>
            <person name="Hirakawa Y."/>
            <person name="Hopkins J.F."/>
            <person name="Kuo A."/>
            <person name="Rensing S.A."/>
            <person name="Schmutz J."/>
            <person name="Symeonidi A."/>
            <person name="Elias M."/>
            <person name="Eveleigh R.J."/>
            <person name="Herman E.K."/>
            <person name="Klute M.J."/>
            <person name="Nakayama T."/>
            <person name="Obornik M."/>
            <person name="Reyes-Prieto A."/>
            <person name="Armbrust E.V."/>
            <person name="Aves S.J."/>
            <person name="Beiko R.G."/>
            <person name="Coutinho P."/>
            <person name="Dacks J.B."/>
            <person name="Durnford D.G."/>
            <person name="Fast N.M."/>
            <person name="Green B.R."/>
            <person name="Grisdale C.J."/>
            <person name="Hempel F."/>
            <person name="Henrissat B."/>
            <person name="Hoppner M.P."/>
            <person name="Ishida K."/>
            <person name="Kim E."/>
            <person name="Koreny L."/>
            <person name="Kroth P.G."/>
            <person name="Liu Y."/>
            <person name="Malik S.B."/>
            <person name="Maier U.G."/>
            <person name="McRose D."/>
            <person name="Mock T."/>
            <person name="Neilson J.A."/>
            <person name="Onodera N.T."/>
            <person name="Poole A.M."/>
            <person name="Pritham E.J."/>
            <person name="Richards T.A."/>
            <person name="Rocap G."/>
            <person name="Roy S.W."/>
            <person name="Sarai C."/>
            <person name="Schaack S."/>
            <person name="Shirato S."/>
            <person name="Slamovits C.H."/>
            <person name="Spencer D.F."/>
            <person name="Suzuki S."/>
            <person name="Worden A.Z."/>
            <person name="Zauner S."/>
            <person name="Barry K."/>
            <person name="Bell C."/>
            <person name="Bharti A.K."/>
            <person name="Crow J.A."/>
            <person name="Grimwood J."/>
            <person name="Kramer R."/>
            <person name="Lindquist E."/>
            <person name="Lucas S."/>
            <person name="Salamov A."/>
            <person name="McFadden G.I."/>
            <person name="Lane C.E."/>
            <person name="Keeling P.J."/>
            <person name="Gray M.W."/>
            <person name="Grigoriev I.V."/>
            <person name="Archibald J.M."/>
        </authorList>
    </citation>
    <scope>NUCLEOTIDE SEQUENCE</scope>
    <source>
        <strain evidence="3 5">CCMP2712</strain>
    </source>
</reference>
<dbReference type="KEGG" id="gtt:GUITHDRAFT_112392"/>
<dbReference type="RefSeq" id="XP_005828664.1">
    <property type="nucleotide sequence ID" value="XM_005828607.1"/>
</dbReference>
<dbReference type="HOGENOM" id="CLU_617451_0_0_1"/>
<name>L1J0L6_GUITC</name>
<dbReference type="EnsemblProtists" id="EKX41684">
    <property type="protein sequence ID" value="EKX41684"/>
    <property type="gene ID" value="GUITHDRAFT_112392"/>
</dbReference>
<dbReference type="PaxDb" id="55529-EKX41684"/>
<feature type="compositionally biased region" description="Acidic residues" evidence="2">
    <location>
        <begin position="400"/>
        <end position="409"/>
    </location>
</feature>
<accession>L1J0L6</accession>
<evidence type="ECO:0000313" key="3">
    <source>
        <dbReference type="EMBL" id="EKX41684.1"/>
    </source>
</evidence>
<keyword evidence="5" id="KW-1185">Reference proteome</keyword>
<proteinExistence type="predicted"/>
<evidence type="ECO:0000313" key="4">
    <source>
        <dbReference type="EnsemblProtists" id="EKX41684"/>
    </source>
</evidence>
<dbReference type="EMBL" id="JH993022">
    <property type="protein sequence ID" value="EKX41684.1"/>
    <property type="molecule type" value="Genomic_DNA"/>
</dbReference>
<feature type="coiled-coil region" evidence="1">
    <location>
        <begin position="233"/>
        <end position="267"/>
    </location>
</feature>
<evidence type="ECO:0000313" key="5">
    <source>
        <dbReference type="Proteomes" id="UP000011087"/>
    </source>
</evidence>
<keyword evidence="1" id="KW-0175">Coiled coil</keyword>
<feature type="compositionally biased region" description="Basic and acidic residues" evidence="2">
    <location>
        <begin position="420"/>
        <end position="433"/>
    </location>
</feature>
<organism evidence="3">
    <name type="scientific">Guillardia theta (strain CCMP2712)</name>
    <name type="common">Cryptophyte</name>
    <dbReference type="NCBI Taxonomy" id="905079"/>
    <lineage>
        <taxon>Eukaryota</taxon>
        <taxon>Cryptophyceae</taxon>
        <taxon>Pyrenomonadales</taxon>
        <taxon>Geminigeraceae</taxon>
        <taxon>Guillardia</taxon>
    </lineage>
</organism>
<feature type="region of interest" description="Disordered" evidence="2">
    <location>
        <begin position="399"/>
        <end position="444"/>
    </location>
</feature>
<dbReference type="GeneID" id="17298304"/>
<dbReference type="AlphaFoldDB" id="L1J0L6"/>
<reference evidence="5" key="2">
    <citation type="submission" date="2012-11" db="EMBL/GenBank/DDBJ databases">
        <authorList>
            <person name="Kuo A."/>
            <person name="Curtis B.A."/>
            <person name="Tanifuji G."/>
            <person name="Burki F."/>
            <person name="Gruber A."/>
            <person name="Irimia M."/>
            <person name="Maruyama S."/>
            <person name="Arias M.C."/>
            <person name="Ball S.G."/>
            <person name="Gile G.H."/>
            <person name="Hirakawa Y."/>
            <person name="Hopkins J.F."/>
            <person name="Rensing S.A."/>
            <person name="Schmutz J."/>
            <person name="Symeonidi A."/>
            <person name="Elias M."/>
            <person name="Eveleigh R.J."/>
            <person name="Herman E.K."/>
            <person name="Klute M.J."/>
            <person name="Nakayama T."/>
            <person name="Obornik M."/>
            <person name="Reyes-Prieto A."/>
            <person name="Armbrust E.V."/>
            <person name="Aves S.J."/>
            <person name="Beiko R.G."/>
            <person name="Coutinho P."/>
            <person name="Dacks J.B."/>
            <person name="Durnford D.G."/>
            <person name="Fast N.M."/>
            <person name="Green B.R."/>
            <person name="Grisdale C."/>
            <person name="Hempe F."/>
            <person name="Henrissat B."/>
            <person name="Hoppner M.P."/>
            <person name="Ishida K.-I."/>
            <person name="Kim E."/>
            <person name="Koreny L."/>
            <person name="Kroth P.G."/>
            <person name="Liu Y."/>
            <person name="Malik S.-B."/>
            <person name="Maier U.G."/>
            <person name="McRose D."/>
            <person name="Mock T."/>
            <person name="Neilson J.A."/>
            <person name="Onodera N.T."/>
            <person name="Poole A.M."/>
            <person name="Pritham E.J."/>
            <person name="Richards T.A."/>
            <person name="Rocap G."/>
            <person name="Roy S.W."/>
            <person name="Sarai C."/>
            <person name="Schaack S."/>
            <person name="Shirato S."/>
            <person name="Slamovits C.H."/>
            <person name="Spencer D.F."/>
            <person name="Suzuki S."/>
            <person name="Worden A.Z."/>
            <person name="Zauner S."/>
            <person name="Barry K."/>
            <person name="Bell C."/>
            <person name="Bharti A.K."/>
            <person name="Crow J.A."/>
            <person name="Grimwood J."/>
            <person name="Kramer R."/>
            <person name="Lindquist E."/>
            <person name="Lucas S."/>
            <person name="Salamov A."/>
            <person name="McFadden G.I."/>
            <person name="Lane C.E."/>
            <person name="Keeling P.J."/>
            <person name="Gray M.W."/>
            <person name="Grigoriev I.V."/>
            <person name="Archibald J.M."/>
        </authorList>
    </citation>
    <scope>NUCLEOTIDE SEQUENCE</scope>
    <source>
        <strain evidence="5">CCMP2712</strain>
    </source>
</reference>
<evidence type="ECO:0000256" key="1">
    <source>
        <dbReference type="SAM" id="Coils"/>
    </source>
</evidence>